<name>A0A7J6U7L3_PEROL</name>
<dbReference type="EMBL" id="JABANM010002327">
    <property type="protein sequence ID" value="KAF4752737.1"/>
    <property type="molecule type" value="Genomic_DNA"/>
</dbReference>
<reference evidence="2 3" key="1">
    <citation type="submission" date="2020-04" db="EMBL/GenBank/DDBJ databases">
        <title>Perkinsus olseni comparative genomics.</title>
        <authorList>
            <person name="Bogema D.R."/>
        </authorList>
    </citation>
    <scope>NUCLEOTIDE SEQUENCE [LARGE SCALE GENOMIC DNA]</scope>
    <source>
        <strain evidence="2">ATCC PRA-205</strain>
    </source>
</reference>
<comment type="caution">
    <text evidence="2">The sequence shown here is derived from an EMBL/GenBank/DDBJ whole genome shotgun (WGS) entry which is preliminary data.</text>
</comment>
<accession>A0A7J6U7L3</accession>
<dbReference type="Proteomes" id="UP000574390">
    <property type="component" value="Unassembled WGS sequence"/>
</dbReference>
<evidence type="ECO:0000313" key="2">
    <source>
        <dbReference type="EMBL" id="KAF4752737.1"/>
    </source>
</evidence>
<feature type="compositionally biased region" description="Low complexity" evidence="1">
    <location>
        <begin position="117"/>
        <end position="132"/>
    </location>
</feature>
<feature type="region of interest" description="Disordered" evidence="1">
    <location>
        <begin position="117"/>
        <end position="153"/>
    </location>
</feature>
<evidence type="ECO:0000256" key="1">
    <source>
        <dbReference type="SAM" id="MobiDB-lite"/>
    </source>
</evidence>
<protein>
    <submittedName>
        <fullName evidence="2">Uncharacterized protein</fullName>
    </submittedName>
</protein>
<gene>
    <name evidence="2" type="ORF">FOZ62_026101</name>
</gene>
<dbReference type="AlphaFoldDB" id="A0A7J6U7L3"/>
<sequence length="178" mass="19310">MRLGCDAEGRSCASTESSLGEQREVVERMKDTLAKLAEFTQELIDRFLGEGSVPHDAEHLSNLTYMVRTGGGYEPRHFTTLGASGETETVINIPSVEGEESQIDRYLKHARSVIERASSASSSRIRSSSAGRSRSRSRVFRTPPSGGGRTRELIQPAGAAVATPVGRYIRGVGFVHTN</sequence>
<proteinExistence type="predicted"/>
<organism evidence="2 3">
    <name type="scientific">Perkinsus olseni</name>
    <name type="common">Perkinsus atlanticus</name>
    <dbReference type="NCBI Taxonomy" id="32597"/>
    <lineage>
        <taxon>Eukaryota</taxon>
        <taxon>Sar</taxon>
        <taxon>Alveolata</taxon>
        <taxon>Perkinsozoa</taxon>
        <taxon>Perkinsea</taxon>
        <taxon>Perkinsida</taxon>
        <taxon>Perkinsidae</taxon>
        <taxon>Perkinsus</taxon>
    </lineage>
</organism>
<evidence type="ECO:0000313" key="3">
    <source>
        <dbReference type="Proteomes" id="UP000574390"/>
    </source>
</evidence>